<gene>
    <name evidence="4" type="ORF">KOM_12_453</name>
</gene>
<feature type="domain" description="DNA polymerase alpha/delta/epsilon subunit B" evidence="3">
    <location>
        <begin position="339"/>
        <end position="494"/>
    </location>
</feature>
<accession>A0A8F8KPK2</accession>
<dbReference type="InterPro" id="IPR007185">
    <property type="entry name" value="DNA_pol_a/d/e_bsu"/>
</dbReference>
<dbReference type="GO" id="GO:0006260">
    <property type="term" value="P:DNA replication"/>
    <property type="evidence" value="ECO:0007669"/>
    <property type="project" value="UniProtKB-KW"/>
</dbReference>
<dbReference type="Gene3D" id="3.60.21.50">
    <property type="match status" value="1"/>
</dbReference>
<evidence type="ECO:0000259" key="3">
    <source>
        <dbReference type="Pfam" id="PF04042"/>
    </source>
</evidence>
<keyword evidence="1" id="KW-0235">DNA replication</keyword>
<organism evidence="4">
    <name type="scientific">Clandestinovirus</name>
    <dbReference type="NCBI Taxonomy" id="2831644"/>
    <lineage>
        <taxon>Viruses</taxon>
    </lineage>
</organism>
<dbReference type="Pfam" id="PF04042">
    <property type="entry name" value="DNA_pol_E_B"/>
    <property type="match status" value="1"/>
</dbReference>
<reference evidence="4" key="1">
    <citation type="submission" date="2021-06" db="EMBL/GenBank/DDBJ databases">
        <authorList>
            <person name="Rolland C."/>
        </authorList>
    </citation>
    <scope>NUCLEOTIDE SEQUENCE</scope>
    <source>
        <strain evidence="4">347.936635</strain>
    </source>
</reference>
<feature type="region of interest" description="Disordered" evidence="2">
    <location>
        <begin position="14"/>
        <end position="34"/>
    </location>
</feature>
<proteinExistence type="predicted"/>
<evidence type="ECO:0000256" key="1">
    <source>
        <dbReference type="ARBA" id="ARBA00022705"/>
    </source>
</evidence>
<evidence type="ECO:0000256" key="2">
    <source>
        <dbReference type="SAM" id="MobiDB-lite"/>
    </source>
</evidence>
<evidence type="ECO:0000313" key="4">
    <source>
        <dbReference type="EMBL" id="QYA18721.1"/>
    </source>
</evidence>
<dbReference type="GO" id="GO:0003677">
    <property type="term" value="F:DNA binding"/>
    <property type="evidence" value="ECO:0007669"/>
    <property type="project" value="InterPro"/>
</dbReference>
<sequence>MNNLLKGLSFEATKAAPAKKKSAAKKAASSATPYVTSGVISLDTSTLMKKAARDPNSGPPKAPTPVVPVQQSNFVVVPKSSKVARFLPLTREEPVKKAKIDIVEEDETNNKCRAVQPVHLPTFTGSPWMIYSTRLNALDPTIHRPMEMETLQSLSQEDAEYSVTGFSVVLVNMTFDAEATHTSVVTMYEKKKQVPDNKTKLYLPPLIANKPPQPSSNIQIYLQRNGQTIRVSNAEKFRGKLIHGSIIGVVITTIPDTTDCILESIVYPTFHIRDYLVPRTKRTIIARTKLQANTLNDEQWNEWSNNLIIETKNTCYSGLKPIVFLQDLFSTTRPSPKALSRLCGLVECCSAFASVILIPGWDDPTLKTFPQSPFNPVILRTTGINKVPVIYAPNPCANFKDEDENRYAWIEYDVLQLLHRLVFELPYGEVTKELAAEGWKMQLLSIEMMEKCITLLLHCKHLCPLTPMFTVGSGASDQQPDPLVIHEIPHHILVFGCPLDLMANQSTLTYQLDDSTAMNIDIMYVSQMK</sequence>
<name>A0A8F8KPK2_9VIRU</name>
<protein>
    <submittedName>
        <fullName evidence="4">DNA polymerase delta</fullName>
    </submittedName>
</protein>
<dbReference type="EMBL" id="MZ420154">
    <property type="protein sequence ID" value="QYA18721.1"/>
    <property type="molecule type" value="Genomic_DNA"/>
</dbReference>